<organism evidence="5 6">
    <name type="scientific">Flavivirga amylovorans</name>
    <dbReference type="NCBI Taxonomy" id="870486"/>
    <lineage>
        <taxon>Bacteria</taxon>
        <taxon>Pseudomonadati</taxon>
        <taxon>Bacteroidota</taxon>
        <taxon>Flavobacteriia</taxon>
        <taxon>Flavobacteriales</taxon>
        <taxon>Flavobacteriaceae</taxon>
        <taxon>Flavivirga</taxon>
    </lineage>
</organism>
<proteinExistence type="inferred from homology"/>
<dbReference type="RefSeq" id="WP_303282408.1">
    <property type="nucleotide sequence ID" value="NZ_BAABCZ010000011.1"/>
</dbReference>
<dbReference type="PANTHER" id="PTHR31308">
    <property type="match status" value="1"/>
</dbReference>
<dbReference type="Gene3D" id="3.20.20.80">
    <property type="entry name" value="Glycosidases"/>
    <property type="match status" value="1"/>
</dbReference>
<accession>A0ABT8X292</accession>
<feature type="domain" description="Glycoside hydrolase family 5" evidence="4">
    <location>
        <begin position="53"/>
        <end position="383"/>
    </location>
</feature>
<dbReference type="PROSITE" id="PS51257">
    <property type="entry name" value="PROKAR_LIPOPROTEIN"/>
    <property type="match status" value="1"/>
</dbReference>
<dbReference type="SUPFAM" id="SSF51445">
    <property type="entry name" value="(Trans)glycosidases"/>
    <property type="match status" value="1"/>
</dbReference>
<evidence type="ECO:0000259" key="4">
    <source>
        <dbReference type="Pfam" id="PF00150"/>
    </source>
</evidence>
<keyword evidence="6" id="KW-1185">Reference proteome</keyword>
<dbReference type="InterPro" id="IPR052066">
    <property type="entry name" value="Glycosphingolipid_Hydrolases"/>
</dbReference>
<dbReference type="InterPro" id="IPR017853">
    <property type="entry name" value="GH"/>
</dbReference>
<protein>
    <submittedName>
        <fullName evidence="5">Cellulase family glycosylhydrolase</fullName>
    </submittedName>
</protein>
<evidence type="ECO:0000313" key="6">
    <source>
        <dbReference type="Proteomes" id="UP001176891"/>
    </source>
</evidence>
<evidence type="ECO:0000256" key="1">
    <source>
        <dbReference type="ARBA" id="ARBA00022801"/>
    </source>
</evidence>
<dbReference type="PANTHER" id="PTHR31308:SF3">
    <property type="entry name" value="ENDOGLYCOCERAMIDASE"/>
    <property type="match status" value="1"/>
</dbReference>
<dbReference type="EMBL" id="JAUOEM010000003">
    <property type="protein sequence ID" value="MDO5987832.1"/>
    <property type="molecule type" value="Genomic_DNA"/>
</dbReference>
<dbReference type="InterPro" id="IPR001547">
    <property type="entry name" value="Glyco_hydro_5"/>
</dbReference>
<evidence type="ECO:0000256" key="3">
    <source>
        <dbReference type="RuleBase" id="RU361153"/>
    </source>
</evidence>
<gene>
    <name evidence="5" type="ORF">Q4Q39_10510</name>
</gene>
<keyword evidence="1 3" id="KW-0378">Hydrolase</keyword>
<sequence>MKKEIIIIVTTLLVSLIIVLGCDTKNNHNHPIPSNPLPSLKAVVNGTEPGIIVDSSGRQVLLRGVNVNSHIEYWQYDPNIATNYPFTDNDADLIASMGWNMVRLAISWSRVEPKPGEYDESYLDEVAVSVDMLSKRGIYTLIDLHQDAWGASLAALPGTICTEGKPAQGWDGAPEWATFDDGEPRCEKGPRELTPAVRAAWVNFFKNKIGPGDIGIQTRYINMFAHLVKRFAHENSVAGYDIMNEPNQFLEETYKSLSQFYEKALKAMRQAEKEIGAPKRLFFFEPTIAWQAVGFPAPEPFNHDDQVVFSPHIYQEGINDGTLEEGFARAVKETIELYNGAPVVTGEWGGSPSRAKDAKDDYFKRHLYEQDHNQFGATIWSWHTSCGDPHAYYYAARNGNVANVWGFFNQNCEDNSYQGMRIEYVDVIQKMAIRFAPGPLDQVKWSMDDTEISAYGSKSQTGNLIEVFVPTTNPKLIQVKASGLGMIQSTPWFKGSLFYAPAIGGPWSIKIKDTS</sequence>
<keyword evidence="2 3" id="KW-0326">Glycosidase</keyword>
<comment type="caution">
    <text evidence="5">The sequence shown here is derived from an EMBL/GenBank/DDBJ whole genome shotgun (WGS) entry which is preliminary data.</text>
</comment>
<evidence type="ECO:0000313" key="5">
    <source>
        <dbReference type="EMBL" id="MDO5987832.1"/>
    </source>
</evidence>
<name>A0ABT8X292_9FLAO</name>
<dbReference type="Proteomes" id="UP001176891">
    <property type="component" value="Unassembled WGS sequence"/>
</dbReference>
<evidence type="ECO:0000256" key="2">
    <source>
        <dbReference type="ARBA" id="ARBA00023295"/>
    </source>
</evidence>
<dbReference type="Pfam" id="PF00150">
    <property type="entry name" value="Cellulase"/>
    <property type="match status" value="1"/>
</dbReference>
<reference evidence="5" key="1">
    <citation type="submission" date="2023-07" db="EMBL/GenBank/DDBJ databases">
        <title>Two novel species in the genus Flavivirga.</title>
        <authorList>
            <person name="Kwon K."/>
        </authorList>
    </citation>
    <scope>NUCLEOTIDE SEQUENCE</scope>
    <source>
        <strain evidence="5">KACC 14157</strain>
    </source>
</reference>
<comment type="similarity">
    <text evidence="3">Belongs to the glycosyl hydrolase 5 (cellulase A) family.</text>
</comment>